<accession>A0ABS6RVH9</accession>
<proteinExistence type="predicted"/>
<keyword evidence="3" id="KW-1185">Reference proteome</keyword>
<sequence length="173" mass="19982">MKTQTLDRDFDLTEIINGVEVMGPSPFRRHQNISWNLNDIISQHIKKYKIGKVYYSPLDVILKEGEQRLQPDLLFIGKDNMAIMQDWIRGVPDMVCEIVSKGSHAKDTVTKKEIYEAFRVPEYWIVIPELETIEVFTIEGDTYKLYSVAEGEGVVRSKVIEGLEVDVKDVFQE</sequence>
<dbReference type="CDD" id="cd06260">
    <property type="entry name" value="DUF820-like"/>
    <property type="match status" value="1"/>
</dbReference>
<dbReference type="PANTHER" id="PTHR34107">
    <property type="entry name" value="SLL0198 PROTEIN-RELATED"/>
    <property type="match status" value="1"/>
</dbReference>
<dbReference type="EMBL" id="JABXWD010000036">
    <property type="protein sequence ID" value="MBV6340632.1"/>
    <property type="molecule type" value="Genomic_DNA"/>
</dbReference>
<evidence type="ECO:0000313" key="3">
    <source>
        <dbReference type="Proteomes" id="UP001196980"/>
    </source>
</evidence>
<keyword evidence="2" id="KW-0540">Nuclease</keyword>
<dbReference type="InterPro" id="IPR008538">
    <property type="entry name" value="Uma2"/>
</dbReference>
<dbReference type="GO" id="GO:0004519">
    <property type="term" value="F:endonuclease activity"/>
    <property type="evidence" value="ECO:0007669"/>
    <property type="project" value="UniProtKB-KW"/>
</dbReference>
<keyword evidence="2" id="KW-0378">Hydrolase</keyword>
<evidence type="ECO:0000259" key="1">
    <source>
        <dbReference type="Pfam" id="PF05685"/>
    </source>
</evidence>
<dbReference type="RefSeq" id="WP_218251252.1">
    <property type="nucleotide sequence ID" value="NZ_JABXWD010000036.1"/>
</dbReference>
<dbReference type="Proteomes" id="UP001196980">
    <property type="component" value="Unassembled WGS sequence"/>
</dbReference>
<reference evidence="2 3" key="1">
    <citation type="journal article" date="2020" name="J Geophys Res Biogeosci">
        <title>Magnetotaxis as an Adaptation to Enable Bacterial Shuttling of Microbial Sulfur and Sulfur Cycling Across Aquatic Oxic#Anoxic Interfaces.</title>
        <authorList>
            <person name="Li J."/>
            <person name="Liu P."/>
            <person name="Wang J."/>
            <person name="Roberts A.P."/>
            <person name="Pan Y."/>
        </authorList>
    </citation>
    <scope>NUCLEOTIDE SEQUENCE [LARGE SCALE GENOMIC DNA]</scope>
    <source>
        <strain evidence="2 3">MYR-1_YQ</strain>
    </source>
</reference>
<dbReference type="Pfam" id="PF05685">
    <property type="entry name" value="Uma2"/>
    <property type="match status" value="1"/>
</dbReference>
<organism evidence="2 3">
    <name type="scientific">Candidatus Magnetobacterium casense</name>
    <dbReference type="NCBI Taxonomy" id="1455061"/>
    <lineage>
        <taxon>Bacteria</taxon>
        <taxon>Pseudomonadati</taxon>
        <taxon>Nitrospirota</taxon>
        <taxon>Thermodesulfovibrionia</taxon>
        <taxon>Thermodesulfovibrionales</taxon>
        <taxon>Candidatus Magnetobacteriaceae</taxon>
        <taxon>Candidatus Magnetobacterium</taxon>
    </lineage>
</organism>
<protein>
    <submittedName>
        <fullName evidence="2">Uma2 family endonuclease</fullName>
    </submittedName>
</protein>
<dbReference type="PANTHER" id="PTHR34107:SF4">
    <property type="entry name" value="SLL1222 PROTEIN"/>
    <property type="match status" value="1"/>
</dbReference>
<name>A0ABS6RVH9_9BACT</name>
<feature type="domain" description="Putative restriction endonuclease" evidence="1">
    <location>
        <begin position="14"/>
        <end position="167"/>
    </location>
</feature>
<comment type="caution">
    <text evidence="2">The sequence shown here is derived from an EMBL/GenBank/DDBJ whole genome shotgun (WGS) entry which is preliminary data.</text>
</comment>
<evidence type="ECO:0000313" key="2">
    <source>
        <dbReference type="EMBL" id="MBV6340632.1"/>
    </source>
</evidence>
<keyword evidence="2" id="KW-0255">Endonuclease</keyword>
<gene>
    <name evidence="2" type="ORF">HWQ67_03455</name>
</gene>